<feature type="compositionally biased region" description="Gly residues" evidence="4">
    <location>
        <begin position="56"/>
        <end position="72"/>
    </location>
</feature>
<comment type="caution">
    <text evidence="6">The sequence shown here is derived from an EMBL/GenBank/DDBJ whole genome shotgun (WGS) entry which is preliminary data.</text>
</comment>
<feature type="region of interest" description="Disordered" evidence="4">
    <location>
        <begin position="29"/>
        <end position="73"/>
    </location>
</feature>
<dbReference type="CDD" id="cd00090">
    <property type="entry name" value="HTH_ARSR"/>
    <property type="match status" value="1"/>
</dbReference>
<evidence type="ECO:0000256" key="1">
    <source>
        <dbReference type="ARBA" id="ARBA00023015"/>
    </source>
</evidence>
<dbReference type="InterPro" id="IPR019888">
    <property type="entry name" value="Tscrpt_reg_AsnC-like"/>
</dbReference>
<dbReference type="Gene3D" id="3.30.70.920">
    <property type="match status" value="1"/>
</dbReference>
<keyword evidence="3" id="KW-0804">Transcription</keyword>
<dbReference type="InterPro" id="IPR000485">
    <property type="entry name" value="AsnC-type_HTH_dom"/>
</dbReference>
<dbReference type="InterPro" id="IPR036390">
    <property type="entry name" value="WH_DNA-bd_sf"/>
</dbReference>
<reference evidence="7" key="1">
    <citation type="journal article" date="2019" name="Int. J. Syst. Evol. Microbiol.">
        <title>The Global Catalogue of Microorganisms (GCM) 10K type strain sequencing project: providing services to taxonomists for standard genome sequencing and annotation.</title>
        <authorList>
            <consortium name="The Broad Institute Genomics Platform"/>
            <consortium name="The Broad Institute Genome Sequencing Center for Infectious Disease"/>
            <person name="Wu L."/>
            <person name="Ma J."/>
        </authorList>
    </citation>
    <scope>NUCLEOTIDE SEQUENCE [LARGE SCALE GENOMIC DNA]</scope>
    <source>
        <strain evidence="7">JCM 16961</strain>
    </source>
</reference>
<dbReference type="PANTHER" id="PTHR30154:SF34">
    <property type="entry name" value="TRANSCRIPTIONAL REGULATOR AZLB"/>
    <property type="match status" value="1"/>
</dbReference>
<keyword evidence="2" id="KW-0238">DNA-binding</keyword>
<dbReference type="SMART" id="SM00344">
    <property type="entry name" value="HTH_ASNC"/>
    <property type="match status" value="1"/>
</dbReference>
<dbReference type="SUPFAM" id="SSF54909">
    <property type="entry name" value="Dimeric alpha+beta barrel"/>
    <property type="match status" value="1"/>
</dbReference>
<feature type="domain" description="HTH asnC-type" evidence="5">
    <location>
        <begin position="246"/>
        <end position="287"/>
    </location>
</feature>
<keyword evidence="1" id="KW-0805">Transcription regulation</keyword>
<proteinExistence type="predicted"/>
<dbReference type="InterPro" id="IPR011008">
    <property type="entry name" value="Dimeric_a/b-barrel"/>
</dbReference>
<name>A0ABP7E1P5_9MICC</name>
<dbReference type="EMBL" id="BAABCJ010000007">
    <property type="protein sequence ID" value="GAA3712836.1"/>
    <property type="molecule type" value="Genomic_DNA"/>
</dbReference>
<dbReference type="InterPro" id="IPR011991">
    <property type="entry name" value="ArsR-like_HTH"/>
</dbReference>
<sequence>MGTAPEEVIRVTESVRRVVTDSVEMHDFFMGTHSPHDSVATPPAQTAPGPSRGGSRRGGSGHGGSGHGGSGHGIVLDEEDLRLLHALQIAPRASWAELGRLLGMAPSTAARRWVRLEESGAAWVSCQPIDDPDTSIGVLEVSCRAGSALTAATTLAADAAAMTIDIASGSRDLLVTVTQPDQLALSDYLLERVGRIPEVESVRSHVVARRYTDASRWRLRSLSKRQEAAIGAAAQTAIHPGAVGPLDRRLVELLSTDGRRPVADLAERLDVSESTVRRRLQALSASGSLRLRCEVARDLTEWRVLEWFFLRVPPDRMDEAGQALAGIPELRTALSTAGPTNLIAAAWLRTVTDGQRLEARLRQQMPWLEFVDRSVVLRPVKLVGRLLDPRGFAVGTVPLGAGRSA</sequence>
<evidence type="ECO:0000259" key="5">
    <source>
        <dbReference type="PROSITE" id="PS50956"/>
    </source>
</evidence>
<dbReference type="Gene3D" id="1.10.10.10">
    <property type="entry name" value="Winged helix-like DNA-binding domain superfamily/Winged helix DNA-binding domain"/>
    <property type="match status" value="2"/>
</dbReference>
<keyword evidence="7" id="KW-1185">Reference proteome</keyword>
<dbReference type="PROSITE" id="PS50956">
    <property type="entry name" value="HTH_ASNC_2"/>
    <property type="match status" value="1"/>
</dbReference>
<dbReference type="Proteomes" id="UP001501536">
    <property type="component" value="Unassembled WGS sequence"/>
</dbReference>
<evidence type="ECO:0000256" key="3">
    <source>
        <dbReference type="ARBA" id="ARBA00023163"/>
    </source>
</evidence>
<evidence type="ECO:0000313" key="6">
    <source>
        <dbReference type="EMBL" id="GAA3712836.1"/>
    </source>
</evidence>
<dbReference type="SUPFAM" id="SSF46785">
    <property type="entry name" value="Winged helix' DNA-binding domain"/>
    <property type="match status" value="2"/>
</dbReference>
<dbReference type="Pfam" id="PF13404">
    <property type="entry name" value="HTH_AsnC-type"/>
    <property type="match status" value="2"/>
</dbReference>
<dbReference type="InterPro" id="IPR036388">
    <property type="entry name" value="WH-like_DNA-bd_sf"/>
</dbReference>
<organism evidence="6 7">
    <name type="scientific">Zhihengliuella alba</name>
    <dbReference type="NCBI Taxonomy" id="547018"/>
    <lineage>
        <taxon>Bacteria</taxon>
        <taxon>Bacillati</taxon>
        <taxon>Actinomycetota</taxon>
        <taxon>Actinomycetes</taxon>
        <taxon>Micrococcales</taxon>
        <taxon>Micrococcaceae</taxon>
        <taxon>Zhihengliuella</taxon>
    </lineage>
</organism>
<gene>
    <name evidence="6" type="ORF">GCM10022377_28250</name>
</gene>
<accession>A0ABP7E1P5</accession>
<protein>
    <submittedName>
        <fullName evidence="6">AsnC family transcriptional regulator</fullName>
    </submittedName>
</protein>
<evidence type="ECO:0000256" key="4">
    <source>
        <dbReference type="SAM" id="MobiDB-lite"/>
    </source>
</evidence>
<evidence type="ECO:0000313" key="7">
    <source>
        <dbReference type="Proteomes" id="UP001501536"/>
    </source>
</evidence>
<dbReference type="PRINTS" id="PR00033">
    <property type="entry name" value="HTHASNC"/>
</dbReference>
<evidence type="ECO:0000256" key="2">
    <source>
        <dbReference type="ARBA" id="ARBA00023125"/>
    </source>
</evidence>
<dbReference type="PANTHER" id="PTHR30154">
    <property type="entry name" value="LEUCINE-RESPONSIVE REGULATORY PROTEIN"/>
    <property type="match status" value="1"/>
</dbReference>